<sequence length="402" mass="45363">MKKLMKSYLRQIPQPVWIQTIGHALTSFISIILLPFLTLYMYDHFGENIMLTTLVIGVQPFTEIVFTFLFGGWIDRFGRRPVMLGSLSFQFIALTGLVFADHLWLFVFFIFLNGVGRFVYTPAARAQISDIVPEKNQAETFALLNTASSIGALGGPVTGAFLFQYDQKILFLSMGLLVLVYFLIGLKYIPETYKSIPASSTCYKLDWRDYKMIGWLVIGMLPLSFFHAQMETNWPVFLKENLVHYLFVFSLLETIGTVVFILFEVVLVQRTRRFSQIRVIQAGYLLYGAASLGFGFSDHLSGFIVSQLIFCMGAILTLNHMQTIISTLAPSAHKGRYFALFGLHWDISRTGGPFLGSIVLSAFGGETLFFITFALIISGGLMQKRLLKSLLQTESHLFKSVL</sequence>
<feature type="transmembrane region" description="Helical" evidence="7">
    <location>
        <begin position="48"/>
        <end position="70"/>
    </location>
</feature>
<dbReference type="SUPFAM" id="SSF103473">
    <property type="entry name" value="MFS general substrate transporter"/>
    <property type="match status" value="1"/>
</dbReference>
<gene>
    <name evidence="9" type="ORF">HLI_03010</name>
</gene>
<keyword evidence="2" id="KW-0813">Transport</keyword>
<dbReference type="Proteomes" id="UP000287756">
    <property type="component" value="Chromosome"/>
</dbReference>
<feature type="transmembrane region" description="Helical" evidence="7">
    <location>
        <begin position="104"/>
        <end position="120"/>
    </location>
</feature>
<comment type="subcellular location">
    <subcellularLocation>
        <location evidence="1">Cell membrane</location>
        <topology evidence="1">Multi-pass membrane protein</topology>
    </subcellularLocation>
</comment>
<dbReference type="KEGG" id="hli:HLI_03010"/>
<evidence type="ECO:0000256" key="6">
    <source>
        <dbReference type="ARBA" id="ARBA00023136"/>
    </source>
</evidence>
<proteinExistence type="predicted"/>
<dbReference type="InterPro" id="IPR020846">
    <property type="entry name" value="MFS_dom"/>
</dbReference>
<dbReference type="GO" id="GO:0022857">
    <property type="term" value="F:transmembrane transporter activity"/>
    <property type="evidence" value="ECO:0007669"/>
    <property type="project" value="InterPro"/>
</dbReference>
<feature type="transmembrane region" description="Helical" evidence="7">
    <location>
        <begin position="21"/>
        <end position="42"/>
    </location>
</feature>
<feature type="transmembrane region" description="Helical" evidence="7">
    <location>
        <begin position="242"/>
        <end position="267"/>
    </location>
</feature>
<feature type="domain" description="Major facilitator superfamily (MFS) profile" evidence="8">
    <location>
        <begin position="15"/>
        <end position="391"/>
    </location>
</feature>
<dbReference type="PROSITE" id="PS50850">
    <property type="entry name" value="MFS"/>
    <property type="match status" value="1"/>
</dbReference>
<organism evidence="9 10">
    <name type="scientific">Halobacillus litoralis</name>
    <dbReference type="NCBI Taxonomy" id="45668"/>
    <lineage>
        <taxon>Bacteria</taxon>
        <taxon>Bacillati</taxon>
        <taxon>Bacillota</taxon>
        <taxon>Bacilli</taxon>
        <taxon>Bacillales</taxon>
        <taxon>Bacillaceae</taxon>
        <taxon>Halobacillus</taxon>
    </lineage>
</organism>
<dbReference type="PANTHER" id="PTHR43414">
    <property type="entry name" value="MULTIDRUG RESISTANCE PROTEIN MDTG"/>
    <property type="match status" value="1"/>
</dbReference>
<evidence type="ECO:0000256" key="2">
    <source>
        <dbReference type="ARBA" id="ARBA00022448"/>
    </source>
</evidence>
<dbReference type="PANTHER" id="PTHR43414:SF1">
    <property type="entry name" value="PEPTIDE PERMEASE"/>
    <property type="match status" value="1"/>
</dbReference>
<evidence type="ECO:0000256" key="5">
    <source>
        <dbReference type="ARBA" id="ARBA00022989"/>
    </source>
</evidence>
<evidence type="ECO:0000313" key="9">
    <source>
        <dbReference type="EMBL" id="QAS51252.1"/>
    </source>
</evidence>
<dbReference type="InterPro" id="IPR011701">
    <property type="entry name" value="MFS"/>
</dbReference>
<accession>A0A410M968</accession>
<feature type="transmembrane region" description="Helical" evidence="7">
    <location>
        <begin position="362"/>
        <end position="382"/>
    </location>
</feature>
<name>A0A410M968_9BACI</name>
<feature type="transmembrane region" description="Helical" evidence="7">
    <location>
        <begin position="82"/>
        <end position="98"/>
    </location>
</feature>
<protein>
    <recommendedName>
        <fullName evidence="8">Major facilitator superfamily (MFS) profile domain-containing protein</fullName>
    </recommendedName>
</protein>
<dbReference type="AlphaFoldDB" id="A0A410M968"/>
<keyword evidence="6 7" id="KW-0472">Membrane</keyword>
<evidence type="ECO:0000313" key="10">
    <source>
        <dbReference type="Proteomes" id="UP000287756"/>
    </source>
</evidence>
<feature type="transmembrane region" description="Helical" evidence="7">
    <location>
        <begin position="141"/>
        <end position="163"/>
    </location>
</feature>
<reference evidence="9 10" key="1">
    <citation type="submission" date="2018-01" db="EMBL/GenBank/DDBJ databases">
        <title>The whole genome sequencing and assembly of Halobacillus litoralis ERB031 strain.</title>
        <authorList>
            <person name="Lee S.-J."/>
            <person name="Park M.-K."/>
            <person name="Kim J.-Y."/>
            <person name="Lee Y.-J."/>
            <person name="Yi H."/>
            <person name="Bahn Y.-S."/>
            <person name="Kim J.F."/>
            <person name="Lee D.-W."/>
        </authorList>
    </citation>
    <scope>NUCLEOTIDE SEQUENCE [LARGE SCALE GENOMIC DNA]</scope>
    <source>
        <strain evidence="9 10">ERB 031</strain>
    </source>
</reference>
<dbReference type="Gene3D" id="1.20.1250.20">
    <property type="entry name" value="MFS general substrate transporter like domains"/>
    <property type="match status" value="1"/>
</dbReference>
<dbReference type="Pfam" id="PF07690">
    <property type="entry name" value="MFS_1"/>
    <property type="match status" value="1"/>
</dbReference>
<dbReference type="OrthoDB" id="9793283at2"/>
<dbReference type="EMBL" id="CP026118">
    <property type="protein sequence ID" value="QAS51252.1"/>
    <property type="molecule type" value="Genomic_DNA"/>
</dbReference>
<feature type="transmembrane region" description="Helical" evidence="7">
    <location>
        <begin position="279"/>
        <end position="297"/>
    </location>
</feature>
<evidence type="ECO:0000259" key="8">
    <source>
        <dbReference type="PROSITE" id="PS50850"/>
    </source>
</evidence>
<keyword evidence="3" id="KW-1003">Cell membrane</keyword>
<feature type="transmembrane region" description="Helical" evidence="7">
    <location>
        <begin position="210"/>
        <end position="230"/>
    </location>
</feature>
<evidence type="ECO:0000256" key="1">
    <source>
        <dbReference type="ARBA" id="ARBA00004651"/>
    </source>
</evidence>
<keyword evidence="4 7" id="KW-0812">Transmembrane</keyword>
<evidence type="ECO:0000256" key="7">
    <source>
        <dbReference type="SAM" id="Phobius"/>
    </source>
</evidence>
<evidence type="ECO:0000256" key="4">
    <source>
        <dbReference type="ARBA" id="ARBA00022692"/>
    </source>
</evidence>
<dbReference type="InterPro" id="IPR036259">
    <property type="entry name" value="MFS_trans_sf"/>
</dbReference>
<feature type="transmembrane region" description="Helical" evidence="7">
    <location>
        <begin position="303"/>
        <end position="325"/>
    </location>
</feature>
<keyword evidence="5 7" id="KW-1133">Transmembrane helix</keyword>
<dbReference type="GO" id="GO:0005886">
    <property type="term" value="C:plasma membrane"/>
    <property type="evidence" value="ECO:0007669"/>
    <property type="project" value="UniProtKB-SubCell"/>
</dbReference>
<evidence type="ECO:0000256" key="3">
    <source>
        <dbReference type="ARBA" id="ARBA00022475"/>
    </source>
</evidence>
<feature type="transmembrane region" description="Helical" evidence="7">
    <location>
        <begin position="169"/>
        <end position="189"/>
    </location>
</feature>